<accession>A0A1B7IKG3</accession>
<evidence type="ECO:0000313" key="1">
    <source>
        <dbReference type="EMBL" id="OAT30003.1"/>
    </source>
</evidence>
<dbReference type="EMBL" id="LXER01000028">
    <property type="protein sequence ID" value="OAT30003.1"/>
    <property type="molecule type" value="Genomic_DNA"/>
</dbReference>
<comment type="caution">
    <text evidence="1">The sequence shown here is derived from an EMBL/GenBank/DDBJ whole genome shotgun (WGS) entry which is preliminary data.</text>
</comment>
<protein>
    <submittedName>
        <fullName evidence="1">Uncharacterized protein</fullName>
    </submittedName>
</protein>
<sequence>MSKREDIRDASMALSMDNGLIYTKLLGWIDLGHAQANDARRLKSILLEEQGRKFFPEFNDWYFPVDYYQEMGKNEKIFGLQFEGRIGVHSPLMVKSCLTWEVKRRIALTIMMKTAYRFEAFQESSLFSWRSDSGFSGEDMVSDLVGFYRIFGEGIDPVILAQPTTKEYALWIWDYYGAIGTFKNKEFRPLLFPSPSPHSKSSPRKGFLPSWLNYIKPLSDLENNHILNRYQNEPLKDLFTDTNRINQELYVSLRKRGWDVTNNQKNTLMPPNIHMSEHTPLRVDYFTIDNDY</sequence>
<dbReference type="Proteomes" id="UP000078410">
    <property type="component" value="Unassembled WGS sequence"/>
</dbReference>
<evidence type="ECO:0000313" key="2">
    <source>
        <dbReference type="Proteomes" id="UP000078410"/>
    </source>
</evidence>
<dbReference type="PATRIC" id="fig|1354251.4.peg.3191"/>
<proteinExistence type="predicted"/>
<dbReference type="AlphaFoldDB" id="A0A1B7IKG3"/>
<reference evidence="1 2" key="1">
    <citation type="submission" date="2016-04" db="EMBL/GenBank/DDBJ databases">
        <title>ATOL: Assembling a taxonomically balanced genome-scale reconstruction of the evolutionary history of the Enterobacteriaceae.</title>
        <authorList>
            <person name="Plunkett G.III."/>
            <person name="Neeno-Eckwall E.C."/>
            <person name="Glasner J.D."/>
            <person name="Perna N.T."/>
        </authorList>
    </citation>
    <scope>NUCLEOTIDE SEQUENCE [LARGE SCALE GENOMIC DNA]</scope>
    <source>
        <strain evidence="1 2">ATCC 51605</strain>
    </source>
</reference>
<name>A0A1B7IKG3_9ENTR</name>
<gene>
    <name evidence="1" type="ORF">M975_3099</name>
</gene>
<organism evidence="1 2">
    <name type="scientific">Buttiauxella brennerae ATCC 51605</name>
    <dbReference type="NCBI Taxonomy" id="1354251"/>
    <lineage>
        <taxon>Bacteria</taxon>
        <taxon>Pseudomonadati</taxon>
        <taxon>Pseudomonadota</taxon>
        <taxon>Gammaproteobacteria</taxon>
        <taxon>Enterobacterales</taxon>
        <taxon>Enterobacteriaceae</taxon>
        <taxon>Buttiauxella</taxon>
    </lineage>
</organism>
<keyword evidence="2" id="KW-1185">Reference proteome</keyword>
<dbReference type="RefSeq" id="WP_064560828.1">
    <property type="nucleotide sequence ID" value="NZ_LXER01000028.1"/>
</dbReference>